<comment type="caution">
    <text evidence="3">The sequence shown here is derived from an EMBL/GenBank/DDBJ whole genome shotgun (WGS) entry which is preliminary data.</text>
</comment>
<organism evidence="3 4">
    <name type="scientific">Sarcina ventriculi</name>
    <name type="common">Clostridium ventriculi</name>
    <dbReference type="NCBI Taxonomy" id="1267"/>
    <lineage>
        <taxon>Bacteria</taxon>
        <taxon>Bacillati</taxon>
        <taxon>Bacillota</taxon>
        <taxon>Clostridia</taxon>
        <taxon>Eubacteriales</taxon>
        <taxon>Clostridiaceae</taxon>
        <taxon>Sarcina</taxon>
    </lineage>
</organism>
<dbReference type="HAMAP" id="MF_01448">
    <property type="entry name" value="UPF0473"/>
    <property type="match status" value="1"/>
</dbReference>
<evidence type="ECO:0000313" key="4">
    <source>
        <dbReference type="Proteomes" id="UP000095488"/>
    </source>
</evidence>
<evidence type="ECO:0000313" key="3">
    <source>
        <dbReference type="EMBL" id="CUN50110.1"/>
    </source>
</evidence>
<dbReference type="PANTHER" id="PTHR40066">
    <property type="entry name" value="UPF0473 PROTEIN CBO2561/CLC_2432"/>
    <property type="match status" value="1"/>
</dbReference>
<dbReference type="NCBIfam" id="NF010220">
    <property type="entry name" value="PRK13678.2-3"/>
    <property type="match status" value="1"/>
</dbReference>
<sequence length="86" mass="10046">MNDNLEPLLLLDENGEETEFEVITKLDIEENEYFLLSPMNEDEEVVIAMKVIKDENDEEILVPVESDFEIEMIEEAYATLFADEEE</sequence>
<gene>
    <name evidence="3" type="ORF">ERS852473_00347</name>
</gene>
<dbReference type="RefSeq" id="WP_055257237.1">
    <property type="nucleotide sequence ID" value="NZ_BCMV01000062.1"/>
</dbReference>
<comment type="similarity">
    <text evidence="1 2">Belongs to the UPF0473 family.</text>
</comment>
<name>A0ABM9UNL6_SARVE</name>
<dbReference type="EMBL" id="CYZR01000001">
    <property type="protein sequence ID" value="CUN50110.1"/>
    <property type="molecule type" value="Genomic_DNA"/>
</dbReference>
<dbReference type="InterPro" id="IPR009711">
    <property type="entry name" value="UPF0473"/>
</dbReference>
<proteinExistence type="inferred from homology"/>
<dbReference type="Proteomes" id="UP000095488">
    <property type="component" value="Unassembled WGS sequence"/>
</dbReference>
<reference evidence="3 4" key="1">
    <citation type="submission" date="2015-09" db="EMBL/GenBank/DDBJ databases">
        <authorList>
            <consortium name="Pathogen Informatics"/>
        </authorList>
    </citation>
    <scope>NUCLEOTIDE SEQUENCE [LARGE SCALE GENOMIC DNA]</scope>
    <source>
        <strain evidence="3 4">2789STDY5834858</strain>
    </source>
</reference>
<dbReference type="Pfam" id="PF06949">
    <property type="entry name" value="DUF1292"/>
    <property type="match status" value="1"/>
</dbReference>
<protein>
    <recommendedName>
        <fullName evidence="2">UPF0473 protein ERS852473_00347</fullName>
    </recommendedName>
</protein>
<accession>A0ABM9UNL6</accession>
<keyword evidence="4" id="KW-1185">Reference proteome</keyword>
<evidence type="ECO:0000256" key="2">
    <source>
        <dbReference type="HAMAP-Rule" id="MF_01448"/>
    </source>
</evidence>
<dbReference type="PANTHER" id="PTHR40066:SF1">
    <property type="entry name" value="UPF0473 PROTEIN CBO2561_CLC_2432"/>
    <property type="match status" value="1"/>
</dbReference>
<evidence type="ECO:0000256" key="1">
    <source>
        <dbReference type="ARBA" id="ARBA00008439"/>
    </source>
</evidence>